<feature type="region of interest" description="Disordered" evidence="1">
    <location>
        <begin position="260"/>
        <end position="305"/>
    </location>
</feature>
<evidence type="ECO:0008006" key="4">
    <source>
        <dbReference type="Google" id="ProtNLM"/>
    </source>
</evidence>
<proteinExistence type="predicted"/>
<evidence type="ECO:0000313" key="3">
    <source>
        <dbReference type="Proteomes" id="UP001642484"/>
    </source>
</evidence>
<accession>A0ABP0QKJ8</accession>
<dbReference type="Gene3D" id="2.40.160.50">
    <property type="entry name" value="membrane protein fhac: a member of the omp85/tpsb transporter family"/>
    <property type="match status" value="1"/>
</dbReference>
<evidence type="ECO:0000256" key="1">
    <source>
        <dbReference type="SAM" id="MobiDB-lite"/>
    </source>
</evidence>
<name>A0ABP0QKJ8_9DINO</name>
<protein>
    <recommendedName>
        <fullName evidence="4">AsmA-like C-terminal domain-containing protein</fullName>
    </recommendedName>
</protein>
<dbReference type="EMBL" id="CAXAMN010024550">
    <property type="protein sequence ID" value="CAK9087551.1"/>
    <property type="molecule type" value="Genomic_DNA"/>
</dbReference>
<sequence length="391" mass="41520">MRRQFTIGANVDREGRLCGDVKVVQPGLLGSPVDATASMTTTPSSAREFALRLTSPVSAVLSAFAGPFGGAVLAGPFSRRSALPGDGQVDLQFSRKTREEAACGYSSICTQGLLQLSGQSLTQMSTWRLDADWSLRDLDISGGPGRYPSMQLQMEKLRSLKTSLKYSATHLAELFDAGLLNAKAALELAGPPGDVSFLRGELVVKAGMLLGSTTLGPLNGHVSMGCGLLLPAGRSCPQDRFHLGGASGLSALKGFAEHGAEPRSGRCAQRTGTAVTGRSTTQADQERRAEGPPVRAHRRPRRRSRGLALRRGVDSYDVSLHRRNPTHGLRQRWPPAALLAFTRRSSSSLRGFGRGVSPGPWEFGVDLRAATAPESQRCAAEMAVGPEASFG</sequence>
<organism evidence="2 3">
    <name type="scientific">Durusdinium trenchii</name>
    <dbReference type="NCBI Taxonomy" id="1381693"/>
    <lineage>
        <taxon>Eukaryota</taxon>
        <taxon>Sar</taxon>
        <taxon>Alveolata</taxon>
        <taxon>Dinophyceae</taxon>
        <taxon>Suessiales</taxon>
        <taxon>Symbiodiniaceae</taxon>
        <taxon>Durusdinium</taxon>
    </lineage>
</organism>
<keyword evidence="3" id="KW-1185">Reference proteome</keyword>
<evidence type="ECO:0000313" key="2">
    <source>
        <dbReference type="EMBL" id="CAK9087551.1"/>
    </source>
</evidence>
<comment type="caution">
    <text evidence="2">The sequence shown here is derived from an EMBL/GenBank/DDBJ whole genome shotgun (WGS) entry which is preliminary data.</text>
</comment>
<dbReference type="Proteomes" id="UP001642484">
    <property type="component" value="Unassembled WGS sequence"/>
</dbReference>
<reference evidence="2 3" key="1">
    <citation type="submission" date="2024-02" db="EMBL/GenBank/DDBJ databases">
        <authorList>
            <person name="Chen Y."/>
            <person name="Shah S."/>
            <person name="Dougan E. K."/>
            <person name="Thang M."/>
            <person name="Chan C."/>
        </authorList>
    </citation>
    <scope>NUCLEOTIDE SEQUENCE [LARGE SCALE GENOMIC DNA]</scope>
</reference>
<feature type="compositionally biased region" description="Polar residues" evidence="1">
    <location>
        <begin position="270"/>
        <end position="283"/>
    </location>
</feature>
<feature type="compositionally biased region" description="Basic residues" evidence="1">
    <location>
        <begin position="295"/>
        <end position="305"/>
    </location>
</feature>
<gene>
    <name evidence="2" type="ORF">CCMP2556_LOCUS42320</name>
</gene>